<feature type="compositionally biased region" description="Acidic residues" evidence="1">
    <location>
        <begin position="412"/>
        <end position="424"/>
    </location>
</feature>
<feature type="region of interest" description="Disordered" evidence="1">
    <location>
        <begin position="40"/>
        <end position="59"/>
    </location>
</feature>
<feature type="compositionally biased region" description="Acidic residues" evidence="1">
    <location>
        <begin position="300"/>
        <end position="311"/>
    </location>
</feature>
<evidence type="ECO:0000313" key="2">
    <source>
        <dbReference type="EMBL" id="CZR63867.1"/>
    </source>
</evidence>
<accession>A0A1L7XFZ4</accession>
<dbReference type="AlphaFoldDB" id="A0A1L7XFZ4"/>
<evidence type="ECO:0000256" key="1">
    <source>
        <dbReference type="SAM" id="MobiDB-lite"/>
    </source>
</evidence>
<organism evidence="2 3">
    <name type="scientific">Phialocephala subalpina</name>
    <dbReference type="NCBI Taxonomy" id="576137"/>
    <lineage>
        <taxon>Eukaryota</taxon>
        <taxon>Fungi</taxon>
        <taxon>Dikarya</taxon>
        <taxon>Ascomycota</taxon>
        <taxon>Pezizomycotina</taxon>
        <taxon>Leotiomycetes</taxon>
        <taxon>Helotiales</taxon>
        <taxon>Mollisiaceae</taxon>
        <taxon>Phialocephala</taxon>
        <taxon>Phialocephala fortinii species complex</taxon>
    </lineage>
</organism>
<dbReference type="Proteomes" id="UP000184330">
    <property type="component" value="Unassembled WGS sequence"/>
</dbReference>
<name>A0A1L7XFZ4_9HELO</name>
<dbReference type="OrthoDB" id="3546922at2759"/>
<feature type="compositionally biased region" description="Basic and acidic residues" evidence="1">
    <location>
        <begin position="312"/>
        <end position="323"/>
    </location>
</feature>
<sequence length="588" mass="65715">MAISVEENSGILSSVAIQAHSQSQVSIQEDLEQAIAINGNAPAEPPTIQSDTSNKKKTFDDLPDEMKLRIMGESLPVMGPITNPWMESNWDEDRHAYHPSRYFAEFNIGVFRVSKEWNALGMETLYTHSIFRFTRRVAAIPGYKMPTIRIQRFPSEKVAERPMNAAKKVARRSDQIRHVLIQDSDLDSDALAIDGYGRDLSLFTPTDDPFVFTLAVLCRLASLKCRLLTLVITIDEENPRALAVLESSLIAGQELDARPNIDPAPEQLDFEQRMFNYYRAATITPEERQARTIGWHNVEAEDDDSEEEDNQKEDKQPAPEDPFKFCKGFQGLGVVNLEVRGTTDPNEDVRRMRPRGTPVAAALVRWLMSHHTKVEKLRFGGAFTRRQLAEDGTLIPVPVPAPVTSDHQQSNMEDENDDGTEIDGDDTHSQTESDNSVDIYETVVEGEGLDAMQWVPDVGGYEEDGGLNVERTGENEHIDEEEAVVAEARPAANNPPLSTTASTPPRAREAPFVTTGNLYGMLGQDLPEHRPAALPNNRRDVNRPYVVTGNLYEILGGGFSEYASWEDFARAWKARFAGRPGGDQPPRW</sequence>
<protein>
    <submittedName>
        <fullName evidence="2">Uncharacterized protein</fullName>
    </submittedName>
</protein>
<keyword evidence="3" id="KW-1185">Reference proteome</keyword>
<dbReference type="EMBL" id="FJOG01000025">
    <property type="protein sequence ID" value="CZR63867.1"/>
    <property type="molecule type" value="Genomic_DNA"/>
</dbReference>
<gene>
    <name evidence="2" type="ORF">PAC_13764</name>
</gene>
<feature type="region of interest" description="Disordered" evidence="1">
    <location>
        <begin position="300"/>
        <end position="323"/>
    </location>
</feature>
<reference evidence="2 3" key="1">
    <citation type="submission" date="2016-03" db="EMBL/GenBank/DDBJ databases">
        <authorList>
            <person name="Ploux O."/>
        </authorList>
    </citation>
    <scope>NUCLEOTIDE SEQUENCE [LARGE SCALE GENOMIC DNA]</scope>
    <source>
        <strain evidence="2 3">UAMH 11012</strain>
    </source>
</reference>
<feature type="region of interest" description="Disordered" evidence="1">
    <location>
        <begin position="395"/>
        <end position="437"/>
    </location>
</feature>
<proteinExistence type="predicted"/>
<evidence type="ECO:0000313" key="3">
    <source>
        <dbReference type="Proteomes" id="UP000184330"/>
    </source>
</evidence>